<dbReference type="OMA" id="QWIRRVM"/>
<dbReference type="InterPro" id="IPR001314">
    <property type="entry name" value="Peptidase_S1A"/>
</dbReference>
<evidence type="ECO:0000256" key="7">
    <source>
        <dbReference type="SAM" id="SignalP"/>
    </source>
</evidence>
<evidence type="ECO:0000313" key="9">
    <source>
        <dbReference type="Ensembl" id="ENSNGAP00000010176.1"/>
    </source>
</evidence>
<name>A0A8C6QYE8_NANGA</name>
<evidence type="ECO:0000313" key="10">
    <source>
        <dbReference type="Proteomes" id="UP000694381"/>
    </source>
</evidence>
<keyword evidence="5" id="KW-1015">Disulfide bond</keyword>
<protein>
    <submittedName>
        <fullName evidence="9">Serine protease 41</fullName>
    </submittedName>
</protein>
<keyword evidence="4 6" id="KW-0720">Serine protease</keyword>
<reference evidence="9" key="2">
    <citation type="submission" date="2025-09" db="UniProtKB">
        <authorList>
            <consortium name="Ensembl"/>
        </authorList>
    </citation>
    <scope>IDENTIFICATION</scope>
</reference>
<evidence type="ECO:0000256" key="5">
    <source>
        <dbReference type="ARBA" id="ARBA00023157"/>
    </source>
</evidence>
<organism evidence="9 10">
    <name type="scientific">Nannospalax galili</name>
    <name type="common">Northern Israeli blind subterranean mole rat</name>
    <name type="synonym">Spalax galili</name>
    <dbReference type="NCBI Taxonomy" id="1026970"/>
    <lineage>
        <taxon>Eukaryota</taxon>
        <taxon>Metazoa</taxon>
        <taxon>Chordata</taxon>
        <taxon>Craniata</taxon>
        <taxon>Vertebrata</taxon>
        <taxon>Euteleostomi</taxon>
        <taxon>Mammalia</taxon>
        <taxon>Eutheria</taxon>
        <taxon>Euarchontoglires</taxon>
        <taxon>Glires</taxon>
        <taxon>Rodentia</taxon>
        <taxon>Myomorpha</taxon>
        <taxon>Muroidea</taxon>
        <taxon>Spalacidae</taxon>
        <taxon>Spalacinae</taxon>
        <taxon>Nannospalax</taxon>
    </lineage>
</organism>
<feature type="domain" description="Peptidase S1" evidence="8">
    <location>
        <begin position="56"/>
        <end position="296"/>
    </location>
</feature>
<accession>A0A8C6QYE8</accession>
<sequence length="323" mass="36452">MGVPRWMLLLVLLLACVEPGKPESHEESQESDLKNITDIKLLSRPCGHRMDIRPLIVGGVESVRGRWPWQASLRRKASHLCGGSLLNHRWVLTAAHCFRKIIDLEKWTVQFGQLTSKPSLWNIEAYFSQYRVEDIIVNPKATMMFNDLALVRLASSVTYNKYIQPICVQSSTSMFQHSPDCWVTGWGVLQENMRTLPPPYHLREAQVTILNNSRCRELFKIPSRSIISDDMVCAGAENGSVDSCGGDSGGPLVCNMDGLWYQTGIVSWGEGCGCPKRPGVYTNVSQHYNWIETLMILSGMPRPNWTPWLLFLALPWAPLLRPA</sequence>
<evidence type="ECO:0000256" key="4">
    <source>
        <dbReference type="ARBA" id="ARBA00022825"/>
    </source>
</evidence>
<dbReference type="PRINTS" id="PR00722">
    <property type="entry name" value="CHYMOTRYPSIN"/>
</dbReference>
<keyword evidence="2 7" id="KW-0732">Signal</keyword>
<dbReference type="GO" id="GO:0004252">
    <property type="term" value="F:serine-type endopeptidase activity"/>
    <property type="evidence" value="ECO:0007669"/>
    <property type="project" value="InterPro"/>
</dbReference>
<dbReference type="Ensembl" id="ENSNGAT00000015700.1">
    <property type="protein sequence ID" value="ENSNGAP00000010176.1"/>
    <property type="gene ID" value="ENSNGAG00000012655.1"/>
</dbReference>
<dbReference type="GeneTree" id="ENSGT00940000155138"/>
<evidence type="ECO:0000256" key="2">
    <source>
        <dbReference type="ARBA" id="ARBA00022729"/>
    </source>
</evidence>
<dbReference type="Proteomes" id="UP000694381">
    <property type="component" value="Unassembled WGS sequence"/>
</dbReference>
<dbReference type="InterPro" id="IPR001254">
    <property type="entry name" value="Trypsin_dom"/>
</dbReference>
<dbReference type="PANTHER" id="PTHR24252:SF17">
    <property type="entry name" value="SUPPRESSOR OF TUMORIGENICITY 14 PROTEIN HOMOLOG-RELATED"/>
    <property type="match status" value="1"/>
</dbReference>
<dbReference type="FunFam" id="2.40.10.10:FF:000024">
    <property type="entry name" value="Serine protease 53"/>
    <property type="match status" value="1"/>
</dbReference>
<dbReference type="CDD" id="cd00190">
    <property type="entry name" value="Tryp_SPc"/>
    <property type="match status" value="1"/>
</dbReference>
<dbReference type="InterPro" id="IPR043504">
    <property type="entry name" value="Peptidase_S1_PA_chymotrypsin"/>
</dbReference>
<dbReference type="GO" id="GO:0006508">
    <property type="term" value="P:proteolysis"/>
    <property type="evidence" value="ECO:0007669"/>
    <property type="project" value="UniProtKB-KW"/>
</dbReference>
<dbReference type="PROSITE" id="PS00134">
    <property type="entry name" value="TRYPSIN_HIS"/>
    <property type="match status" value="1"/>
</dbReference>
<dbReference type="SUPFAM" id="SSF50494">
    <property type="entry name" value="Trypsin-like serine proteases"/>
    <property type="match status" value="1"/>
</dbReference>
<feature type="chain" id="PRO_5034533139" evidence="7">
    <location>
        <begin position="23"/>
        <end position="323"/>
    </location>
</feature>
<keyword evidence="3 6" id="KW-0378">Hydrolase</keyword>
<dbReference type="PANTHER" id="PTHR24252">
    <property type="entry name" value="ACROSIN-RELATED"/>
    <property type="match status" value="1"/>
</dbReference>
<gene>
    <name evidence="9" type="primary">Prss41</name>
</gene>
<keyword evidence="10" id="KW-1185">Reference proteome</keyword>
<evidence type="ECO:0000256" key="1">
    <source>
        <dbReference type="ARBA" id="ARBA00022670"/>
    </source>
</evidence>
<proteinExistence type="predicted"/>
<dbReference type="AlphaFoldDB" id="A0A8C6QYE8"/>
<dbReference type="PROSITE" id="PS51257">
    <property type="entry name" value="PROKAR_LIPOPROTEIN"/>
    <property type="match status" value="1"/>
</dbReference>
<evidence type="ECO:0000259" key="8">
    <source>
        <dbReference type="PROSITE" id="PS50240"/>
    </source>
</evidence>
<dbReference type="GO" id="GO:0005886">
    <property type="term" value="C:plasma membrane"/>
    <property type="evidence" value="ECO:0007669"/>
    <property type="project" value="Ensembl"/>
</dbReference>
<dbReference type="Pfam" id="PF00089">
    <property type="entry name" value="Trypsin"/>
    <property type="match status" value="1"/>
</dbReference>
<feature type="signal peptide" evidence="7">
    <location>
        <begin position="1"/>
        <end position="22"/>
    </location>
</feature>
<dbReference type="PROSITE" id="PS00135">
    <property type="entry name" value="TRYPSIN_SER"/>
    <property type="match status" value="1"/>
</dbReference>
<dbReference type="InterPro" id="IPR033116">
    <property type="entry name" value="TRYPSIN_SER"/>
</dbReference>
<dbReference type="InterPro" id="IPR018114">
    <property type="entry name" value="TRYPSIN_HIS"/>
</dbReference>
<dbReference type="SMART" id="SM00020">
    <property type="entry name" value="Tryp_SPc"/>
    <property type="match status" value="1"/>
</dbReference>
<keyword evidence="1 6" id="KW-0645">Protease</keyword>
<evidence type="ECO:0000256" key="6">
    <source>
        <dbReference type="RuleBase" id="RU363034"/>
    </source>
</evidence>
<dbReference type="InterPro" id="IPR009003">
    <property type="entry name" value="Peptidase_S1_PA"/>
</dbReference>
<evidence type="ECO:0000256" key="3">
    <source>
        <dbReference type="ARBA" id="ARBA00022801"/>
    </source>
</evidence>
<reference evidence="9" key="1">
    <citation type="submission" date="2025-08" db="UniProtKB">
        <authorList>
            <consortium name="Ensembl"/>
        </authorList>
    </citation>
    <scope>IDENTIFICATION</scope>
</reference>
<dbReference type="PROSITE" id="PS50240">
    <property type="entry name" value="TRYPSIN_DOM"/>
    <property type="match status" value="1"/>
</dbReference>
<dbReference type="Gene3D" id="2.40.10.10">
    <property type="entry name" value="Trypsin-like serine proteases"/>
    <property type="match status" value="1"/>
</dbReference>